<evidence type="ECO:0000259" key="4">
    <source>
        <dbReference type="SMART" id="SM00822"/>
    </source>
</evidence>
<comment type="similarity">
    <text evidence="1">Belongs to the short-chain dehydrogenases/reductases (SDR) family.</text>
</comment>
<reference evidence="5 6" key="1">
    <citation type="journal article" date="2019" name="Int. J. Syst. Evol. Microbiol.">
        <title>The Global Catalogue of Microorganisms (GCM) 10K type strain sequencing project: providing services to taxonomists for standard genome sequencing and annotation.</title>
        <authorList>
            <consortium name="The Broad Institute Genomics Platform"/>
            <consortium name="The Broad Institute Genome Sequencing Center for Infectious Disease"/>
            <person name="Wu L."/>
            <person name="Ma J."/>
        </authorList>
    </citation>
    <scope>NUCLEOTIDE SEQUENCE [LARGE SCALE GENOMIC DNA]</scope>
    <source>
        <strain evidence="5 6">JCM 14942</strain>
    </source>
</reference>
<dbReference type="PROSITE" id="PS00061">
    <property type="entry name" value="ADH_SHORT"/>
    <property type="match status" value="1"/>
</dbReference>
<dbReference type="RefSeq" id="WP_344111587.1">
    <property type="nucleotide sequence ID" value="NZ_BAAAOR010000011.1"/>
</dbReference>
<dbReference type="InterPro" id="IPR036291">
    <property type="entry name" value="NAD(P)-bd_dom_sf"/>
</dbReference>
<dbReference type="EMBL" id="BAAAOR010000011">
    <property type="protein sequence ID" value="GAA1510920.1"/>
    <property type="molecule type" value="Genomic_DNA"/>
</dbReference>
<evidence type="ECO:0000256" key="3">
    <source>
        <dbReference type="SAM" id="MobiDB-lite"/>
    </source>
</evidence>
<name>A0ABN2A4J1_9ACTN</name>
<evidence type="ECO:0000313" key="5">
    <source>
        <dbReference type="EMBL" id="GAA1510920.1"/>
    </source>
</evidence>
<dbReference type="InterPro" id="IPR020904">
    <property type="entry name" value="Sc_DH/Rdtase_CS"/>
</dbReference>
<feature type="compositionally biased region" description="Low complexity" evidence="3">
    <location>
        <begin position="7"/>
        <end position="16"/>
    </location>
</feature>
<dbReference type="InterPro" id="IPR002347">
    <property type="entry name" value="SDR_fam"/>
</dbReference>
<dbReference type="PRINTS" id="PR00081">
    <property type="entry name" value="GDHRDH"/>
</dbReference>
<protein>
    <submittedName>
        <fullName evidence="5">SDR family oxidoreductase</fullName>
    </submittedName>
</protein>
<dbReference type="Proteomes" id="UP001500842">
    <property type="component" value="Unassembled WGS sequence"/>
</dbReference>
<dbReference type="PANTHER" id="PTHR42760">
    <property type="entry name" value="SHORT-CHAIN DEHYDROGENASES/REDUCTASES FAMILY MEMBER"/>
    <property type="match status" value="1"/>
</dbReference>
<dbReference type="SMART" id="SM00822">
    <property type="entry name" value="PKS_KR"/>
    <property type="match status" value="1"/>
</dbReference>
<evidence type="ECO:0000313" key="6">
    <source>
        <dbReference type="Proteomes" id="UP001500842"/>
    </source>
</evidence>
<dbReference type="Gene3D" id="3.40.50.720">
    <property type="entry name" value="NAD(P)-binding Rossmann-like Domain"/>
    <property type="match status" value="1"/>
</dbReference>
<evidence type="ECO:0000256" key="2">
    <source>
        <dbReference type="ARBA" id="ARBA00023002"/>
    </source>
</evidence>
<dbReference type="PRINTS" id="PR00080">
    <property type="entry name" value="SDRFAMILY"/>
</dbReference>
<gene>
    <name evidence="5" type="ORF">GCM10009788_14120</name>
</gene>
<dbReference type="InterPro" id="IPR057326">
    <property type="entry name" value="KR_dom"/>
</dbReference>
<keyword evidence="6" id="KW-1185">Reference proteome</keyword>
<keyword evidence="2" id="KW-0560">Oxidoreductase</keyword>
<sequence length="271" mass="28463">MTSSDTAPHAHPAPAHDLTGRSVVVTGGNGGIGLGLAHGVARAGARVAIWGRNAAKNETALAELREAGLDATALVVDIQDEEQVCSAFADTVSALGRVDAFFANAGVPGDAVSFVDMTVEQWRSVVSINLDGTFLCLREAARHMVANGGGALVPVSSIMNFYGGARKEHYAASKAGIEALSRALAVELAPQGVRVNTLVPGWTETDLVAPGAGFIDAKNYDKVREYTRRRTPVQRWGTREDMAAVAAFLADPSLTFHTGDTLVVDGAYTRF</sequence>
<comment type="caution">
    <text evidence="5">The sequence shown here is derived from an EMBL/GenBank/DDBJ whole genome shotgun (WGS) entry which is preliminary data.</text>
</comment>
<proteinExistence type="inferred from homology"/>
<accession>A0ABN2A4J1</accession>
<dbReference type="SUPFAM" id="SSF51735">
    <property type="entry name" value="NAD(P)-binding Rossmann-fold domains"/>
    <property type="match status" value="1"/>
</dbReference>
<feature type="domain" description="Ketoreductase" evidence="4">
    <location>
        <begin position="21"/>
        <end position="205"/>
    </location>
</feature>
<feature type="region of interest" description="Disordered" evidence="3">
    <location>
        <begin position="1"/>
        <end position="21"/>
    </location>
</feature>
<evidence type="ECO:0000256" key="1">
    <source>
        <dbReference type="ARBA" id="ARBA00006484"/>
    </source>
</evidence>
<dbReference type="PANTHER" id="PTHR42760:SF133">
    <property type="entry name" value="3-OXOACYL-[ACYL-CARRIER-PROTEIN] REDUCTASE"/>
    <property type="match status" value="1"/>
</dbReference>
<dbReference type="CDD" id="cd05233">
    <property type="entry name" value="SDR_c"/>
    <property type="match status" value="1"/>
</dbReference>
<organism evidence="5 6">
    <name type="scientific">Nocardioides humi</name>
    <dbReference type="NCBI Taxonomy" id="449461"/>
    <lineage>
        <taxon>Bacteria</taxon>
        <taxon>Bacillati</taxon>
        <taxon>Actinomycetota</taxon>
        <taxon>Actinomycetes</taxon>
        <taxon>Propionibacteriales</taxon>
        <taxon>Nocardioidaceae</taxon>
        <taxon>Nocardioides</taxon>
    </lineage>
</organism>
<dbReference type="Pfam" id="PF13561">
    <property type="entry name" value="adh_short_C2"/>
    <property type="match status" value="1"/>
</dbReference>